<dbReference type="InterPro" id="IPR047929">
    <property type="entry name" value="FtsX_actino"/>
</dbReference>
<evidence type="ECO:0000313" key="22">
    <source>
        <dbReference type="Proteomes" id="UP000575397"/>
    </source>
</evidence>
<evidence type="ECO:0000313" key="25">
    <source>
        <dbReference type="Proteomes" id="UP001209486"/>
    </source>
</evidence>
<organism evidence="17 23">
    <name type="scientific">Mobiluncus mulieris</name>
    <dbReference type="NCBI Taxonomy" id="2052"/>
    <lineage>
        <taxon>Bacteria</taxon>
        <taxon>Bacillati</taxon>
        <taxon>Actinomycetota</taxon>
        <taxon>Actinomycetes</taxon>
        <taxon>Actinomycetales</taxon>
        <taxon>Actinomycetaceae</taxon>
        <taxon>Mobiluncus</taxon>
    </lineage>
</organism>
<evidence type="ECO:0000313" key="21">
    <source>
        <dbReference type="Proteomes" id="UP000255284"/>
    </source>
</evidence>
<evidence type="ECO:0000256" key="11">
    <source>
        <dbReference type="ARBA" id="ARBA00023306"/>
    </source>
</evidence>
<dbReference type="PANTHER" id="PTHR47755">
    <property type="entry name" value="CELL DIVISION PROTEIN FTSX"/>
    <property type="match status" value="1"/>
</dbReference>
<dbReference type="RefSeq" id="WP_004011903.1">
    <property type="nucleotide sequence ID" value="NZ_CAMPNB010000004.1"/>
</dbReference>
<evidence type="ECO:0000259" key="15">
    <source>
        <dbReference type="Pfam" id="PF18075"/>
    </source>
</evidence>
<evidence type="ECO:0000313" key="23">
    <source>
        <dbReference type="Proteomes" id="UP000578252"/>
    </source>
</evidence>
<comment type="subcellular location">
    <subcellularLocation>
        <location evidence="2">Cell membrane</location>
        <topology evidence="2">Multi-pass membrane protein</topology>
    </subcellularLocation>
</comment>
<evidence type="ECO:0000256" key="5">
    <source>
        <dbReference type="ARBA" id="ARBA00021907"/>
    </source>
</evidence>
<dbReference type="PANTHER" id="PTHR47755:SF1">
    <property type="entry name" value="CELL DIVISION PROTEIN FTSX"/>
    <property type="match status" value="1"/>
</dbReference>
<evidence type="ECO:0000256" key="2">
    <source>
        <dbReference type="ARBA" id="ARBA00004651"/>
    </source>
</evidence>
<dbReference type="Proteomes" id="UP000582487">
    <property type="component" value="Unassembled WGS sequence"/>
</dbReference>
<dbReference type="GO" id="GO:0005886">
    <property type="term" value="C:plasma membrane"/>
    <property type="evidence" value="ECO:0007669"/>
    <property type="project" value="UniProtKB-SubCell"/>
</dbReference>
<evidence type="ECO:0000313" key="19">
    <source>
        <dbReference type="EMBL" id="NMX02437.1"/>
    </source>
</evidence>
<dbReference type="OrthoDB" id="9812531at2"/>
<evidence type="ECO:0000256" key="12">
    <source>
        <dbReference type="PIRNR" id="PIRNR003097"/>
    </source>
</evidence>
<gene>
    <name evidence="20" type="primary">ftsX</name>
    <name evidence="16" type="ORF">FYZ43_03290</name>
    <name evidence="18" type="ORF">HHJ74_04115</name>
    <name evidence="19" type="ORF">HHJ77_00430</name>
    <name evidence="17" type="ORF">HHJ78_08595</name>
    <name evidence="20" type="ORF">NCTC11819_01541</name>
</gene>
<sequence length="304" mass="33167">MRLAFVLSQVGQGLRRNLAMSVAVIIVTCVSLLFVGSAALAQIQINNLRDTWYGKIEISVSMCAKNDLSRGCNGQEATSEQINAVETLLKSERLKPYVENVYFESKEEAYQTFKNLMGSEGVYQYVTADMMPASFRIKLVDPQKYRAVVEEIQGRPGVAQVIDQKKILEKLFSGLNQATMLSIGLAVAMIVAAVLLITTTIRLSAMSRERETSIMRLVGASNLFVQLPFMVEGAIAATIGALAAVGVLWGTVKFLVGEWLDGLSGTVRIISERDVWLISPVLVLAAIVLAVLASAVSLNRYTRV</sequence>
<keyword evidence="7 12" id="KW-0132">Cell division</keyword>
<feature type="domain" description="ABC3 transporter permease C-terminal" evidence="14">
    <location>
        <begin position="185"/>
        <end position="303"/>
    </location>
</feature>
<evidence type="ECO:0000313" key="16">
    <source>
        <dbReference type="EMBL" id="MCU9968447.1"/>
    </source>
</evidence>
<comment type="subunit">
    <text evidence="4">Forms a membrane-associated complex with FtsE.</text>
</comment>
<dbReference type="EMBL" id="JABCUV010000003">
    <property type="protein sequence ID" value="NMW92887.1"/>
    <property type="molecule type" value="Genomic_DNA"/>
</dbReference>
<keyword evidence="11 12" id="KW-0131">Cell cycle</keyword>
<dbReference type="PIRSF" id="PIRSF003097">
    <property type="entry name" value="FtsX"/>
    <property type="match status" value="1"/>
</dbReference>
<feature type="transmembrane region" description="Helical" evidence="13">
    <location>
        <begin position="180"/>
        <end position="203"/>
    </location>
</feature>
<dbReference type="Proteomes" id="UP000575397">
    <property type="component" value="Unassembled WGS sequence"/>
</dbReference>
<comment type="similarity">
    <text evidence="3 12">Belongs to the ABC-4 integral membrane protein family. FtsX subfamily.</text>
</comment>
<comment type="caution">
    <text evidence="17">The sequence shown here is derived from an EMBL/GenBank/DDBJ whole genome shotgun (WGS) entry which is preliminary data.</text>
</comment>
<reference evidence="22 23" key="3">
    <citation type="submission" date="2020-04" db="EMBL/GenBank/DDBJ databases">
        <title>Antimicrobial susceptibility and clonality of vaginal-derived multi-drug resistant Mobiluncus isolates in China.</title>
        <authorList>
            <person name="Zhang X."/>
        </authorList>
    </citation>
    <scope>NUCLEOTIDE SEQUENCE [LARGE SCALE GENOMIC DNA]</scope>
    <source>
        <strain evidence="19 22">12</strain>
        <strain evidence="17 23">13</strain>
        <strain evidence="18 24">7</strain>
    </source>
</reference>
<keyword evidence="8 13" id="KW-0812">Transmembrane</keyword>
<evidence type="ECO:0000313" key="20">
    <source>
        <dbReference type="EMBL" id="STO16960.1"/>
    </source>
</evidence>
<dbReference type="InterPro" id="IPR040690">
    <property type="entry name" value="FtsX_ECD"/>
</dbReference>
<dbReference type="Proteomes" id="UP001209486">
    <property type="component" value="Unassembled WGS sequence"/>
</dbReference>
<evidence type="ECO:0000256" key="13">
    <source>
        <dbReference type="SAM" id="Phobius"/>
    </source>
</evidence>
<proteinExistence type="inferred from homology"/>
<evidence type="ECO:0000313" key="17">
    <source>
        <dbReference type="EMBL" id="NMW65572.1"/>
    </source>
</evidence>
<accession>A0A2J9KS72</accession>
<evidence type="ECO:0000259" key="14">
    <source>
        <dbReference type="Pfam" id="PF02687"/>
    </source>
</evidence>
<dbReference type="GeneID" id="61168409"/>
<dbReference type="EMBL" id="JABCUR010000007">
    <property type="protein sequence ID" value="NMW65572.1"/>
    <property type="molecule type" value="Genomic_DNA"/>
</dbReference>
<keyword evidence="6 12" id="KW-1003">Cell membrane</keyword>
<evidence type="ECO:0000256" key="8">
    <source>
        <dbReference type="ARBA" id="ARBA00022692"/>
    </source>
</evidence>
<evidence type="ECO:0000256" key="3">
    <source>
        <dbReference type="ARBA" id="ARBA00007379"/>
    </source>
</evidence>
<evidence type="ECO:0000256" key="9">
    <source>
        <dbReference type="ARBA" id="ARBA00022989"/>
    </source>
</evidence>
<dbReference type="EMBL" id="JABCUS010000001">
    <property type="protein sequence ID" value="NMX02437.1"/>
    <property type="molecule type" value="Genomic_DNA"/>
</dbReference>
<evidence type="ECO:0000256" key="1">
    <source>
        <dbReference type="ARBA" id="ARBA00003552"/>
    </source>
</evidence>
<dbReference type="InterPro" id="IPR003838">
    <property type="entry name" value="ABC3_permease_C"/>
</dbReference>
<keyword evidence="10 12" id="KW-0472">Membrane</keyword>
<evidence type="ECO:0000256" key="4">
    <source>
        <dbReference type="ARBA" id="ARBA00011160"/>
    </source>
</evidence>
<feature type="transmembrane region" description="Helical" evidence="13">
    <location>
        <begin position="223"/>
        <end position="256"/>
    </location>
</feature>
<feature type="transmembrane region" description="Helical" evidence="13">
    <location>
        <begin position="21"/>
        <end position="45"/>
    </location>
</feature>
<evidence type="ECO:0000313" key="24">
    <source>
        <dbReference type="Proteomes" id="UP000582487"/>
    </source>
</evidence>
<comment type="function">
    <text evidence="1">Part of the ABC transporter FtsEX involved in cellular division.</text>
</comment>
<dbReference type="EMBL" id="VSZY01000003">
    <property type="protein sequence ID" value="MCU9968447.1"/>
    <property type="molecule type" value="Genomic_DNA"/>
</dbReference>
<dbReference type="NCBIfam" id="NF038346">
    <property type="entry name" value="FtsX_actino"/>
    <property type="match status" value="1"/>
</dbReference>
<evidence type="ECO:0000256" key="7">
    <source>
        <dbReference type="ARBA" id="ARBA00022618"/>
    </source>
</evidence>
<dbReference type="Gene3D" id="3.30.70.3040">
    <property type="match status" value="1"/>
</dbReference>
<name>A0A2J9KS72_9ACTO</name>
<feature type="transmembrane region" description="Helical" evidence="13">
    <location>
        <begin position="276"/>
        <end position="298"/>
    </location>
</feature>
<evidence type="ECO:0000313" key="18">
    <source>
        <dbReference type="EMBL" id="NMW92887.1"/>
    </source>
</evidence>
<dbReference type="AlphaFoldDB" id="A0A2J9KS72"/>
<dbReference type="Proteomes" id="UP000578252">
    <property type="component" value="Unassembled WGS sequence"/>
</dbReference>
<reference evidence="16 25" key="2">
    <citation type="submission" date="2019-08" db="EMBL/GenBank/DDBJ databases">
        <title>Comparison of rpoB and gyrB Sequences from Mobiluncus Species and Development of a Multiplex PCR Method for Clinical Detection of Mobiluncus curtisii and Mobiluncus mulieris.</title>
        <authorList>
            <person name="Yang L."/>
            <person name="Shen Y."/>
            <person name="Xu G."/>
            <person name="Shu L.-B."/>
            <person name="Hu J."/>
            <person name="Zhang R."/>
            <person name="Wang Y."/>
            <person name="Zhou H.-W."/>
            <person name="Zhang X."/>
        </authorList>
    </citation>
    <scope>NUCLEOTIDE SEQUENCE [LARGE SCALE GENOMIC DNA]</scope>
    <source>
        <strain evidence="16 25">M26</strain>
    </source>
</reference>
<evidence type="ECO:0000256" key="6">
    <source>
        <dbReference type="ARBA" id="ARBA00022475"/>
    </source>
</evidence>
<dbReference type="Pfam" id="PF02687">
    <property type="entry name" value="FtsX"/>
    <property type="match status" value="1"/>
</dbReference>
<dbReference type="EMBL" id="UGGQ01000006">
    <property type="protein sequence ID" value="STO16960.1"/>
    <property type="molecule type" value="Genomic_DNA"/>
</dbReference>
<keyword evidence="9 13" id="KW-1133">Transmembrane helix</keyword>
<dbReference type="Proteomes" id="UP000255284">
    <property type="component" value="Unassembled WGS sequence"/>
</dbReference>
<reference evidence="20 21" key="1">
    <citation type="submission" date="2018-06" db="EMBL/GenBank/DDBJ databases">
        <authorList>
            <consortium name="Pathogen Informatics"/>
            <person name="Doyle S."/>
        </authorList>
    </citation>
    <scope>NUCLEOTIDE SEQUENCE [LARGE SCALE GENOMIC DNA]</scope>
    <source>
        <strain evidence="20 21">NCTC11819</strain>
    </source>
</reference>
<protein>
    <recommendedName>
        <fullName evidence="5 12">Cell division protein FtsX</fullName>
    </recommendedName>
</protein>
<dbReference type="InterPro" id="IPR004513">
    <property type="entry name" value="FtsX"/>
</dbReference>
<dbReference type="GO" id="GO:0051301">
    <property type="term" value="P:cell division"/>
    <property type="evidence" value="ECO:0007669"/>
    <property type="project" value="UniProtKB-KW"/>
</dbReference>
<evidence type="ECO:0000256" key="10">
    <source>
        <dbReference type="ARBA" id="ARBA00023136"/>
    </source>
</evidence>
<dbReference type="Pfam" id="PF18075">
    <property type="entry name" value="FtsX_ECD"/>
    <property type="match status" value="1"/>
</dbReference>
<feature type="domain" description="FtsX extracellular" evidence="15">
    <location>
        <begin position="56"/>
        <end position="161"/>
    </location>
</feature>